<dbReference type="Pfam" id="PF00005">
    <property type="entry name" value="ABC_tran"/>
    <property type="match status" value="2"/>
</dbReference>
<reference evidence="6 7" key="1">
    <citation type="submission" date="2016-09" db="EMBL/GenBank/DDBJ databases">
        <title>Draft genome sequence of the soil isolate, Lysinibacillus fusiformis M5, a potential hypoxanthine producer.</title>
        <authorList>
            <person name="Gallegos-Monterrosa R."/>
            <person name="Maroti G."/>
            <person name="Balint B."/>
            <person name="Kovacs A.T."/>
        </authorList>
    </citation>
    <scope>NUCLEOTIDE SEQUENCE [LARGE SCALE GENOMIC DNA]</scope>
    <source>
        <strain evidence="6 7">M5</strain>
    </source>
</reference>
<dbReference type="Pfam" id="PF08352">
    <property type="entry name" value="oligo_HPY"/>
    <property type="match status" value="2"/>
</dbReference>
<evidence type="ECO:0000256" key="4">
    <source>
        <dbReference type="ARBA" id="ARBA00022840"/>
    </source>
</evidence>
<dbReference type="GO" id="GO:0055085">
    <property type="term" value="P:transmembrane transport"/>
    <property type="evidence" value="ECO:0007669"/>
    <property type="project" value="UniProtKB-ARBA"/>
</dbReference>
<evidence type="ECO:0000256" key="1">
    <source>
        <dbReference type="ARBA" id="ARBA00005417"/>
    </source>
</evidence>
<keyword evidence="3" id="KW-0547">Nucleotide-binding</keyword>
<proteinExistence type="inferred from homology"/>
<dbReference type="SMART" id="SM00382">
    <property type="entry name" value="AAA"/>
    <property type="match status" value="2"/>
</dbReference>
<evidence type="ECO:0000313" key="7">
    <source>
        <dbReference type="Proteomes" id="UP000094784"/>
    </source>
</evidence>
<comment type="caution">
    <text evidence="6">The sequence shown here is derived from an EMBL/GenBank/DDBJ whole genome shotgun (WGS) entry which is preliminary data.</text>
</comment>
<sequence length="663" mass="74338">MKKIVEVKNLSVSFNTYNGEVQAVRNISFDLFEGETLAIVGESGSGKSVTSKSLLRLNPTESTMIKSGHIFYNGHDILSSSEQEIRAIRGAEIAMIFQDPMTALNPTMTIGHQIAESIKKHTTLRGRQITNRVIELLQLVGIKEADKRYKQYPHQFSGGMRQRIVIAMALACEPRIIIADEPTTALDVSIQAQILELLKNLQQKMNLSIIFITHDLGVVAKMADRVAVMYAGKIIEIGLVDEIFYHCQHPYTQGLLAAMPNPDIHTNSLYAIPGTPPNLLHPPTGDAFAARNKHALKIDFIEEPPMFQVSDTHFAATWLLHEHAPKIVPVNQQLAQVQQEKRQAPAIFDKEHPYLSLKEVKQHFSLSKNTVNKAVDGISFDIYKGEIFGLVGESGCGKSTTGRSIIGLHAITSGDIHVDGRNINDHQTKKDKLAFNSKVQMIFQDPYSSLNPRMKIMDIIAEGLAIHEVPKSEWKSKIYELLNIVGLTKEYANRYPHELSGGQRQRIGIARALAVEPELIIADEPISALDVSIQAQIVNLLKKLQQERGLTYLFIAHDLSMVKYISDRIGVMYRGKIVELADSQELYDHPVHPYTKSLLSAIPLPDPKLERERKRIIFNEATYQANRNIESESFVEIRPGHFVMLTEEELVQYRSAQEGGILL</sequence>
<dbReference type="NCBIfam" id="NF008453">
    <property type="entry name" value="PRK11308.1"/>
    <property type="match status" value="2"/>
</dbReference>
<protein>
    <recommendedName>
        <fullName evidence="5">ABC transporter domain-containing protein</fullName>
    </recommendedName>
</protein>
<name>A0A1E4R104_9BACI</name>
<dbReference type="Gene3D" id="3.40.50.300">
    <property type="entry name" value="P-loop containing nucleotide triphosphate hydrolases"/>
    <property type="match status" value="2"/>
</dbReference>
<dbReference type="PANTHER" id="PTHR43776">
    <property type="entry name" value="TRANSPORT ATP-BINDING PROTEIN"/>
    <property type="match status" value="1"/>
</dbReference>
<dbReference type="GO" id="GO:0005524">
    <property type="term" value="F:ATP binding"/>
    <property type="evidence" value="ECO:0007669"/>
    <property type="project" value="UniProtKB-KW"/>
</dbReference>
<dbReference type="InterPro" id="IPR017871">
    <property type="entry name" value="ABC_transporter-like_CS"/>
</dbReference>
<dbReference type="PANTHER" id="PTHR43776:SF7">
    <property type="entry name" value="D,D-DIPEPTIDE TRANSPORT ATP-BINDING PROTEIN DDPF-RELATED"/>
    <property type="match status" value="1"/>
</dbReference>
<dbReference type="EMBL" id="MECQ01000002">
    <property type="protein sequence ID" value="ODV54162.1"/>
    <property type="molecule type" value="Genomic_DNA"/>
</dbReference>
<dbReference type="PROSITE" id="PS50893">
    <property type="entry name" value="ABC_TRANSPORTER_2"/>
    <property type="match status" value="2"/>
</dbReference>
<keyword evidence="2" id="KW-0813">Transport</keyword>
<dbReference type="NCBIfam" id="NF007739">
    <property type="entry name" value="PRK10419.1"/>
    <property type="match status" value="2"/>
</dbReference>
<dbReference type="InterPro" id="IPR003439">
    <property type="entry name" value="ABC_transporter-like_ATP-bd"/>
</dbReference>
<dbReference type="InterPro" id="IPR027417">
    <property type="entry name" value="P-loop_NTPase"/>
</dbReference>
<dbReference type="GO" id="GO:0016887">
    <property type="term" value="F:ATP hydrolysis activity"/>
    <property type="evidence" value="ECO:0007669"/>
    <property type="project" value="InterPro"/>
</dbReference>
<gene>
    <name evidence="6" type="ORF">BG258_19080</name>
</gene>
<dbReference type="InterPro" id="IPR013563">
    <property type="entry name" value="Oligopep_ABC_C"/>
</dbReference>
<feature type="domain" description="ABC transporter" evidence="5">
    <location>
        <begin position="355"/>
        <end position="599"/>
    </location>
</feature>
<evidence type="ECO:0000259" key="5">
    <source>
        <dbReference type="PROSITE" id="PS50893"/>
    </source>
</evidence>
<evidence type="ECO:0000313" key="6">
    <source>
        <dbReference type="EMBL" id="ODV54162.1"/>
    </source>
</evidence>
<dbReference type="SUPFAM" id="SSF52540">
    <property type="entry name" value="P-loop containing nucleoside triphosphate hydrolases"/>
    <property type="match status" value="2"/>
</dbReference>
<dbReference type="Proteomes" id="UP000094784">
    <property type="component" value="Unassembled WGS sequence"/>
</dbReference>
<dbReference type="InterPro" id="IPR003593">
    <property type="entry name" value="AAA+_ATPase"/>
</dbReference>
<dbReference type="CDD" id="cd03257">
    <property type="entry name" value="ABC_NikE_OppD_transporters"/>
    <property type="match status" value="2"/>
</dbReference>
<dbReference type="NCBIfam" id="TIGR01727">
    <property type="entry name" value="oligo_HPY"/>
    <property type="match status" value="1"/>
</dbReference>
<dbReference type="OrthoDB" id="9802264at2"/>
<dbReference type="PROSITE" id="PS00211">
    <property type="entry name" value="ABC_TRANSPORTER_1"/>
    <property type="match status" value="2"/>
</dbReference>
<dbReference type="InterPro" id="IPR050319">
    <property type="entry name" value="ABC_transp_ATP-bind"/>
</dbReference>
<evidence type="ECO:0000256" key="2">
    <source>
        <dbReference type="ARBA" id="ARBA00022448"/>
    </source>
</evidence>
<dbReference type="RefSeq" id="WP_069482804.1">
    <property type="nucleotide sequence ID" value="NZ_JBGOGZ010000010.1"/>
</dbReference>
<dbReference type="GO" id="GO:0015833">
    <property type="term" value="P:peptide transport"/>
    <property type="evidence" value="ECO:0007669"/>
    <property type="project" value="InterPro"/>
</dbReference>
<dbReference type="FunFam" id="3.40.50.300:FF:000016">
    <property type="entry name" value="Oligopeptide ABC transporter ATP-binding component"/>
    <property type="match status" value="2"/>
</dbReference>
<accession>A0A1E4R104</accession>
<keyword evidence="4" id="KW-0067">ATP-binding</keyword>
<comment type="similarity">
    <text evidence="1">Belongs to the ABC transporter superfamily.</text>
</comment>
<feature type="domain" description="ABC transporter" evidence="5">
    <location>
        <begin position="5"/>
        <end position="256"/>
    </location>
</feature>
<dbReference type="NCBIfam" id="NF010167">
    <property type="entry name" value="PRK13648.1"/>
    <property type="match status" value="2"/>
</dbReference>
<dbReference type="AlphaFoldDB" id="A0A1E4R104"/>
<evidence type="ECO:0000256" key="3">
    <source>
        <dbReference type="ARBA" id="ARBA00022741"/>
    </source>
</evidence>
<organism evidence="6 7">
    <name type="scientific">Lysinibacillus fusiformis</name>
    <dbReference type="NCBI Taxonomy" id="28031"/>
    <lineage>
        <taxon>Bacteria</taxon>
        <taxon>Bacillati</taxon>
        <taxon>Bacillota</taxon>
        <taxon>Bacilli</taxon>
        <taxon>Bacillales</taxon>
        <taxon>Bacillaceae</taxon>
        <taxon>Lysinibacillus</taxon>
    </lineage>
</organism>